<dbReference type="EMBL" id="KN446411">
    <property type="protein sequence ID" value="KHG28784.1"/>
    <property type="molecule type" value="Genomic_DNA"/>
</dbReference>
<proteinExistence type="predicted"/>
<accession>A0A0B0PWI7</accession>
<keyword evidence="2" id="KW-1185">Reference proteome</keyword>
<gene>
    <name evidence="1" type="ORF">F383_11803</name>
</gene>
<reference evidence="2" key="1">
    <citation type="submission" date="2014-09" db="EMBL/GenBank/DDBJ databases">
        <authorList>
            <person name="Mudge J."/>
            <person name="Ramaraj T."/>
            <person name="Lindquist I.E."/>
            <person name="Bharti A.K."/>
            <person name="Sundararajan A."/>
            <person name="Cameron C.T."/>
            <person name="Woodward J.E."/>
            <person name="May G.D."/>
            <person name="Brubaker C."/>
            <person name="Broadhvest J."/>
            <person name="Wilkins T.A."/>
        </authorList>
    </citation>
    <scope>NUCLEOTIDE SEQUENCE</scope>
    <source>
        <strain evidence="2">cv. AKA8401</strain>
    </source>
</reference>
<evidence type="ECO:0000313" key="1">
    <source>
        <dbReference type="EMBL" id="KHG28784.1"/>
    </source>
</evidence>
<organism evidence="1 2">
    <name type="scientific">Gossypium arboreum</name>
    <name type="common">Tree cotton</name>
    <name type="synonym">Gossypium nanking</name>
    <dbReference type="NCBI Taxonomy" id="29729"/>
    <lineage>
        <taxon>Eukaryota</taxon>
        <taxon>Viridiplantae</taxon>
        <taxon>Streptophyta</taxon>
        <taxon>Embryophyta</taxon>
        <taxon>Tracheophyta</taxon>
        <taxon>Spermatophyta</taxon>
        <taxon>Magnoliopsida</taxon>
        <taxon>eudicotyledons</taxon>
        <taxon>Gunneridae</taxon>
        <taxon>Pentapetalae</taxon>
        <taxon>rosids</taxon>
        <taxon>malvids</taxon>
        <taxon>Malvales</taxon>
        <taxon>Malvaceae</taxon>
        <taxon>Malvoideae</taxon>
        <taxon>Gossypium</taxon>
    </lineage>
</organism>
<dbReference type="Proteomes" id="UP000032142">
    <property type="component" value="Unassembled WGS sequence"/>
</dbReference>
<name>A0A0B0PWI7_GOSAR</name>
<protein>
    <submittedName>
        <fullName evidence="1">Uncharacterized protein</fullName>
    </submittedName>
</protein>
<sequence>MRWISHVCITKYRLLRVPD</sequence>
<evidence type="ECO:0000313" key="2">
    <source>
        <dbReference type="Proteomes" id="UP000032142"/>
    </source>
</evidence>
<dbReference type="AlphaFoldDB" id="A0A0B0PWI7"/>